<comment type="cofactor">
    <cofactor evidence="2">
        <name>Mg(2+)</name>
        <dbReference type="ChEBI" id="CHEBI:18420"/>
    </cofactor>
</comment>
<dbReference type="EMBL" id="HBUE01161330">
    <property type="protein sequence ID" value="CAG6510226.1"/>
    <property type="molecule type" value="Transcribed_RNA"/>
</dbReference>
<proteinExistence type="inferred from homology"/>
<evidence type="ECO:0000256" key="1">
    <source>
        <dbReference type="ARBA" id="ARBA00000928"/>
    </source>
</evidence>
<dbReference type="PANTHER" id="PTHR13547:SF1">
    <property type="entry name" value="MITOCHONDRIAL RIBONUCLEASE P CATALYTIC SUBUNIT"/>
    <property type="match status" value="1"/>
</dbReference>
<evidence type="ECO:0000256" key="5">
    <source>
        <dbReference type="ARBA" id="ARBA00012179"/>
    </source>
</evidence>
<evidence type="ECO:0000256" key="14">
    <source>
        <dbReference type="ARBA" id="ARBA00044536"/>
    </source>
</evidence>
<protein>
    <recommendedName>
        <fullName evidence="14">Mitochondrial ribonuclease P catalytic subunit</fullName>
        <ecNumber evidence="5">3.1.26.5</ecNumber>
    </recommendedName>
    <alternativeName>
        <fullName evidence="15">Mitochondrial ribonuclease P protein 3</fullName>
    </alternativeName>
</protein>
<evidence type="ECO:0000256" key="2">
    <source>
        <dbReference type="ARBA" id="ARBA00001946"/>
    </source>
</evidence>
<accession>A0A8D8DER2</accession>
<evidence type="ECO:0000256" key="6">
    <source>
        <dbReference type="ARBA" id="ARBA00022694"/>
    </source>
</evidence>
<evidence type="ECO:0000256" key="3">
    <source>
        <dbReference type="ARBA" id="ARBA00004173"/>
    </source>
</evidence>
<evidence type="ECO:0000313" key="18">
    <source>
        <dbReference type="EMBL" id="CAG6510226.1"/>
    </source>
</evidence>
<evidence type="ECO:0000259" key="17">
    <source>
        <dbReference type="Pfam" id="PF16953"/>
    </source>
</evidence>
<feature type="repeat" description="PPR" evidence="16">
    <location>
        <begin position="182"/>
        <end position="216"/>
    </location>
</feature>
<keyword evidence="8" id="KW-0479">Metal-binding</keyword>
<dbReference type="GO" id="GO:0001682">
    <property type="term" value="P:tRNA 5'-leader removal"/>
    <property type="evidence" value="ECO:0007669"/>
    <property type="project" value="TreeGrafter"/>
</dbReference>
<dbReference type="CDD" id="cd18718">
    <property type="entry name" value="PIN_PRORP"/>
    <property type="match status" value="1"/>
</dbReference>
<keyword evidence="9" id="KW-0378">Hydrolase</keyword>
<dbReference type="Gene3D" id="1.25.40.10">
    <property type="entry name" value="Tetratricopeptide repeat domain"/>
    <property type="match status" value="1"/>
</dbReference>
<dbReference type="PANTHER" id="PTHR13547">
    <property type="match status" value="1"/>
</dbReference>
<reference evidence="18" key="1">
    <citation type="submission" date="2021-05" db="EMBL/GenBank/DDBJ databases">
        <authorList>
            <person name="Alioto T."/>
            <person name="Alioto T."/>
            <person name="Gomez Garrido J."/>
        </authorList>
    </citation>
    <scope>NUCLEOTIDE SEQUENCE</scope>
</reference>
<evidence type="ECO:0000256" key="11">
    <source>
        <dbReference type="ARBA" id="ARBA00022842"/>
    </source>
</evidence>
<sequence>MFRPFLFRRLGPLLLEATHRRYAGAHQRMVQFRLPAERLNDLKERLSKGDGPPGESEWNEIRRSILDERRFTSTNVDSTVLGLCRDLTTGKSYVEFLRSKGIALNLAIVGKLLRLYRIQTGGGGLSGVDQEEIVKIYEELRASNPVLDGNTCEHLIVALTLTERWRVSFDLLDMIKLAGTPDSLTYSCLIERCFQEGEIETGWRLLEEQAASKRLPNDEVFLAWLNHCRKDRGNFRSNLEKMLSFTNAKAIFLSKRIGAALRELPPEFNLRAAEARMTDSGKCSHCKSTLASIVVPEDQFQALRDAFIQAVIIKKDIFNKTTPKELERFQNFLTRTKPYDVVIDGLNVAFSAGNQKSPAVYAMQLAAVVRHYVRHKKRVLVIGRQHMDRWRSKDMKYIRENAFLFFTEDLSQDDPFLLYAALESGPRTDFFSRDLMRKHSFLLGDELGAVFKRWQQEHQFSLVSITPDGRVIIRSPFQYDLYAHSLPEEPSRWHIPLVDECLKIHKVEKQATWLCLKFE</sequence>
<dbReference type="EMBL" id="HBUE01266525">
    <property type="protein sequence ID" value="CAG6561634.1"/>
    <property type="molecule type" value="Transcribed_RNA"/>
</dbReference>
<evidence type="ECO:0000256" key="15">
    <source>
        <dbReference type="ARBA" id="ARBA00044559"/>
    </source>
</evidence>
<dbReference type="GO" id="GO:0030678">
    <property type="term" value="C:mitochondrial ribonuclease P complex"/>
    <property type="evidence" value="ECO:0007669"/>
    <property type="project" value="TreeGrafter"/>
</dbReference>
<feature type="domain" description="PRORP" evidence="17">
    <location>
        <begin position="277"/>
        <end position="515"/>
    </location>
</feature>
<dbReference type="InterPro" id="IPR002885">
    <property type="entry name" value="PPR_rpt"/>
</dbReference>
<organism evidence="18">
    <name type="scientific">Culex pipiens</name>
    <name type="common">House mosquito</name>
    <dbReference type="NCBI Taxonomy" id="7175"/>
    <lineage>
        <taxon>Eukaryota</taxon>
        <taxon>Metazoa</taxon>
        <taxon>Ecdysozoa</taxon>
        <taxon>Arthropoda</taxon>
        <taxon>Hexapoda</taxon>
        <taxon>Insecta</taxon>
        <taxon>Pterygota</taxon>
        <taxon>Neoptera</taxon>
        <taxon>Endopterygota</taxon>
        <taxon>Diptera</taxon>
        <taxon>Nematocera</taxon>
        <taxon>Culicoidea</taxon>
        <taxon>Culicidae</taxon>
        <taxon>Culicinae</taxon>
        <taxon>Culicini</taxon>
        <taxon>Culex</taxon>
        <taxon>Culex</taxon>
    </lineage>
</organism>
<dbReference type="InterPro" id="IPR011990">
    <property type="entry name" value="TPR-like_helical_dom_sf"/>
</dbReference>
<keyword evidence="7" id="KW-0540">Nuclease</keyword>
<dbReference type="GO" id="GO:0046872">
    <property type="term" value="F:metal ion binding"/>
    <property type="evidence" value="ECO:0007669"/>
    <property type="project" value="UniProtKB-KW"/>
</dbReference>
<dbReference type="GO" id="GO:0004526">
    <property type="term" value="F:ribonuclease P activity"/>
    <property type="evidence" value="ECO:0007669"/>
    <property type="project" value="UniProtKB-EC"/>
</dbReference>
<evidence type="ECO:0000256" key="12">
    <source>
        <dbReference type="ARBA" id="ARBA00022946"/>
    </source>
</evidence>
<comment type="similarity">
    <text evidence="4">Belongs to the PPR family. P subfamily.</text>
</comment>
<evidence type="ECO:0000256" key="13">
    <source>
        <dbReference type="ARBA" id="ARBA00023128"/>
    </source>
</evidence>
<dbReference type="EMBL" id="HBUE01005672">
    <property type="protein sequence ID" value="CAG6445860.1"/>
    <property type="molecule type" value="Transcribed_RNA"/>
</dbReference>
<dbReference type="Pfam" id="PF16953">
    <property type="entry name" value="PRORP"/>
    <property type="match status" value="1"/>
</dbReference>
<dbReference type="Gene3D" id="3.40.50.11980">
    <property type="match status" value="1"/>
</dbReference>
<dbReference type="InterPro" id="IPR031595">
    <property type="entry name" value="PRORP_C"/>
</dbReference>
<evidence type="ECO:0000256" key="8">
    <source>
        <dbReference type="ARBA" id="ARBA00022723"/>
    </source>
</evidence>
<evidence type="ECO:0000256" key="16">
    <source>
        <dbReference type="PROSITE-ProRule" id="PRU00708"/>
    </source>
</evidence>
<dbReference type="EMBL" id="HBUE01266521">
    <property type="protein sequence ID" value="CAG6561630.1"/>
    <property type="molecule type" value="Transcribed_RNA"/>
</dbReference>
<keyword evidence="12" id="KW-0809">Transit peptide</keyword>
<keyword evidence="13" id="KW-0496">Mitochondrion</keyword>
<dbReference type="InterPro" id="IPR033495">
    <property type="entry name" value="MRPP3_PIN_dom"/>
</dbReference>
<dbReference type="GO" id="GO:0097745">
    <property type="term" value="P:mitochondrial tRNA 5'-end processing"/>
    <property type="evidence" value="ECO:0007669"/>
    <property type="project" value="TreeGrafter"/>
</dbReference>
<evidence type="ECO:0000256" key="10">
    <source>
        <dbReference type="ARBA" id="ARBA00022833"/>
    </source>
</evidence>
<comment type="subcellular location">
    <subcellularLocation>
        <location evidence="3">Mitochondrion</location>
    </subcellularLocation>
</comment>
<name>A0A8D8DER2_CULPI</name>
<comment type="catalytic activity">
    <reaction evidence="1">
        <text>Endonucleolytic cleavage of RNA, removing 5'-extranucleotides from tRNA precursor.</text>
        <dbReference type="EC" id="3.1.26.5"/>
    </reaction>
</comment>
<evidence type="ECO:0000256" key="9">
    <source>
        <dbReference type="ARBA" id="ARBA00022801"/>
    </source>
</evidence>
<dbReference type="EC" id="3.1.26.5" evidence="5"/>
<dbReference type="AlphaFoldDB" id="A0A8D8DER2"/>
<evidence type="ECO:0000256" key="4">
    <source>
        <dbReference type="ARBA" id="ARBA00007626"/>
    </source>
</evidence>
<keyword evidence="6" id="KW-0819">tRNA processing</keyword>
<evidence type="ECO:0000256" key="7">
    <source>
        <dbReference type="ARBA" id="ARBA00022722"/>
    </source>
</evidence>
<keyword evidence="11" id="KW-0460">Magnesium</keyword>
<dbReference type="FunFam" id="3.40.50.11980:FF:000006">
    <property type="entry name" value="AGAP001968-PB"/>
    <property type="match status" value="1"/>
</dbReference>
<keyword evidence="10" id="KW-0862">Zinc</keyword>
<dbReference type="EMBL" id="HBUE01161334">
    <property type="protein sequence ID" value="CAG6510230.1"/>
    <property type="molecule type" value="Transcribed_RNA"/>
</dbReference>
<dbReference type="PROSITE" id="PS51375">
    <property type="entry name" value="PPR"/>
    <property type="match status" value="1"/>
</dbReference>